<sequence>MTAPARRSRSLRPGMWSPKEWWEPQPGRDAAAARARSPYPGHLWKPAHLLHQPFPNTVVPPLPSLLKNRIVWGSGIFWTPGTPIRLPLVPLLQSNEPMGCQALETFPPILTMSPFCQRRN</sequence>
<name>B4DFC5_HUMAN</name>
<organism evidence="2">
    <name type="scientific">Homo sapiens</name>
    <name type="common">Human</name>
    <dbReference type="NCBI Taxonomy" id="9606"/>
    <lineage>
        <taxon>Eukaryota</taxon>
        <taxon>Metazoa</taxon>
        <taxon>Chordata</taxon>
        <taxon>Craniata</taxon>
        <taxon>Vertebrata</taxon>
        <taxon>Euteleostomi</taxon>
        <taxon>Mammalia</taxon>
        <taxon>Eutheria</taxon>
        <taxon>Euarchontoglires</taxon>
        <taxon>Primates</taxon>
        <taxon>Haplorrhini</taxon>
        <taxon>Catarrhini</taxon>
        <taxon>Hominidae</taxon>
        <taxon>Homo</taxon>
    </lineage>
</organism>
<protein>
    <submittedName>
        <fullName evidence="2">cDNA FLJ57913</fullName>
    </submittedName>
</protein>
<feature type="region of interest" description="Disordered" evidence="1">
    <location>
        <begin position="1"/>
        <end position="34"/>
    </location>
</feature>
<reference evidence="2" key="1">
    <citation type="submission" date="2007-10" db="EMBL/GenBank/DDBJ databases">
        <title>NEDO human cDNA sequencing project focused on splicing variants.</title>
        <authorList>
            <person name="Wakamatsu A."/>
            <person name="Yamamoto J."/>
            <person name="Kimura K."/>
            <person name="Ishii S."/>
            <person name="Watanabe K."/>
            <person name="Sugiyama A."/>
            <person name="Murakawa K."/>
            <person name="Kaida T."/>
            <person name="Tsuchiya K."/>
            <person name="Fukuzumi Y."/>
            <person name="Kumagai A."/>
            <person name="Oishi Y."/>
            <person name="Yamamoto S."/>
            <person name="Ono Y."/>
            <person name="Komori Y."/>
            <person name="Yamazaki M."/>
            <person name="Kisu Y."/>
            <person name="Nishikawa T."/>
            <person name="Sugano S."/>
            <person name="Nomura N."/>
            <person name="Isogai T."/>
        </authorList>
    </citation>
    <scope>NUCLEOTIDE SEQUENCE</scope>
    <source>
        <tissue evidence="2">Cerebellum</tissue>
    </source>
</reference>
<evidence type="ECO:0000313" key="3">
    <source>
        <dbReference type="EMBL" id="BAU45382.1"/>
    </source>
</evidence>
<accession>B4DFC5</accession>
<dbReference type="EMBL" id="LC015092">
    <property type="protein sequence ID" value="BAU45382.1"/>
    <property type="molecule type" value="mRNA"/>
</dbReference>
<evidence type="ECO:0000256" key="1">
    <source>
        <dbReference type="SAM" id="MobiDB-lite"/>
    </source>
</evidence>
<gene>
    <name evidence="3" type="primary">MUSE</name>
</gene>
<dbReference type="ChiTaRS" id="LBX1-AS1">
    <property type="organism name" value="human"/>
</dbReference>
<evidence type="ECO:0000313" key="2">
    <source>
        <dbReference type="EMBL" id="BAG57386.1"/>
    </source>
</evidence>
<dbReference type="AlphaFoldDB" id="B4DFC5"/>
<reference evidence="3" key="2">
    <citation type="submission" date="2014-12" db="EMBL/GenBank/DDBJ databases">
        <title>Increased expression of the ladybird homeobox 1 causes scoliosis in zebrafish.</title>
        <authorList>
            <person name="Guo L."/>
            <person name="Yamashita H."/>
            <person name="Kou I."/>
            <person name="Takimoto A."/>
            <person name="Horike-Meguro M."/>
            <person name="Horike S."/>
            <person name="Adachi T."/>
            <person name="Ikegawa S."/>
            <person name="Hiraki Y."/>
            <person name="Shukunami C."/>
        </authorList>
    </citation>
    <scope>NUCLEOTIDE SEQUENCE</scope>
</reference>
<proteinExistence type="evidence at transcript level"/>
<dbReference type="EMBL" id="AK294034">
    <property type="protein sequence ID" value="BAG57386.1"/>
    <property type="molecule type" value="mRNA"/>
</dbReference>
<feature type="compositionally biased region" description="Basic residues" evidence="1">
    <location>
        <begin position="1"/>
        <end position="10"/>
    </location>
</feature>